<evidence type="ECO:0000313" key="2">
    <source>
        <dbReference type="Proteomes" id="UP001057134"/>
    </source>
</evidence>
<name>A0ABY4RZ61_9BACL</name>
<evidence type="ECO:0000313" key="1">
    <source>
        <dbReference type="EMBL" id="UQZ87233.1"/>
    </source>
</evidence>
<dbReference type="InterPro" id="IPR010349">
    <property type="entry name" value="Asparaginase_II"/>
</dbReference>
<dbReference type="EMBL" id="CP027059">
    <property type="protein sequence ID" value="UQZ87233.1"/>
    <property type="molecule type" value="Genomic_DNA"/>
</dbReference>
<dbReference type="PANTHER" id="PTHR42110:SF1">
    <property type="entry name" value="L-ASPARAGINASE, PUTATIVE (AFU_ORTHOLOGUE AFUA_3G11890)-RELATED"/>
    <property type="match status" value="1"/>
</dbReference>
<reference evidence="1" key="1">
    <citation type="submission" date="2018-02" db="EMBL/GenBank/DDBJ databases">
        <authorList>
            <person name="Kim S.-K."/>
            <person name="Jung H.-I."/>
            <person name="Lee S.-W."/>
        </authorList>
    </citation>
    <scope>NUCLEOTIDE SEQUENCE</scope>
    <source>
        <strain evidence="1">SK3146</strain>
    </source>
</reference>
<accession>A0ABY4RZ61</accession>
<gene>
    <name evidence="1" type="ORF">SK3146_06530</name>
</gene>
<reference evidence="1" key="2">
    <citation type="journal article" date="2021" name="J Anim Sci Technol">
        <title>Complete genome sequence of Paenibacillus konkukensis sp. nov. SK3146 as a potential probiotic strain.</title>
        <authorList>
            <person name="Jung H.I."/>
            <person name="Park S."/>
            <person name="Niu K.M."/>
            <person name="Lee S.W."/>
            <person name="Kothari D."/>
            <person name="Yi K.J."/>
            <person name="Kim S.K."/>
        </authorList>
    </citation>
    <scope>NUCLEOTIDE SEQUENCE</scope>
    <source>
        <strain evidence="1">SK3146</strain>
    </source>
</reference>
<protein>
    <submittedName>
        <fullName evidence="1">L-asparaginase II</fullName>
    </submittedName>
</protein>
<organism evidence="1 2">
    <name type="scientific">Paenibacillus konkukensis</name>
    <dbReference type="NCBI Taxonomy" id="2020716"/>
    <lineage>
        <taxon>Bacteria</taxon>
        <taxon>Bacillati</taxon>
        <taxon>Bacillota</taxon>
        <taxon>Bacilli</taxon>
        <taxon>Bacillales</taxon>
        <taxon>Paenibacillaceae</taxon>
        <taxon>Paenibacillus</taxon>
    </lineage>
</organism>
<sequence>MMDSEIMVEAVRGALTESAHRGHLAVIDTERRCVASVGSPLHYTFARSAAKLLQAIPLLESCGAAQYAFDDRQIALICASHNGEDEHASCVLQTLRALGLDESALRCGVHEPYHRPTADRLKRDGAPLTPLRNNCSGKHAGMLALALWLQAPAQTYTSADHPVQRLMLQTVSEMCGLPEAQITLAVDGCGVPVFAMPLAALAYAFARLGSPDSLPAQRAEACRRIVAAIAAQPYYVAGTGRFDTRLAEVTRGRVIGKMGAEGVYALTIPERGWGLALKIEDGSARALYPAVMEALIQLDALLDHEIASLSEFHRPAVINRHEREVGRLIPVFKLSPGIK</sequence>
<dbReference type="RefSeq" id="WP_249862711.1">
    <property type="nucleotide sequence ID" value="NZ_CP027059.1"/>
</dbReference>
<dbReference type="Pfam" id="PF06089">
    <property type="entry name" value="Asparaginase_II"/>
    <property type="match status" value="1"/>
</dbReference>
<dbReference type="Proteomes" id="UP001057134">
    <property type="component" value="Chromosome"/>
</dbReference>
<keyword evidence="2" id="KW-1185">Reference proteome</keyword>
<dbReference type="PANTHER" id="PTHR42110">
    <property type="entry name" value="L-ASPARAGINASE, PUTATIVE (AFU_ORTHOLOGUE AFUA_3G11890)-RELATED"/>
    <property type="match status" value="1"/>
</dbReference>
<proteinExistence type="predicted"/>